<dbReference type="GO" id="GO:0000987">
    <property type="term" value="F:cis-regulatory region sequence-specific DNA binding"/>
    <property type="evidence" value="ECO:0007669"/>
    <property type="project" value="UniProtKB-ARBA"/>
</dbReference>
<evidence type="ECO:0000256" key="2">
    <source>
        <dbReference type="ARBA" id="ARBA00022490"/>
    </source>
</evidence>
<evidence type="ECO:0000256" key="6">
    <source>
        <dbReference type="ARBA" id="ARBA00023125"/>
    </source>
</evidence>
<evidence type="ECO:0000256" key="7">
    <source>
        <dbReference type="ARBA" id="ARBA00023163"/>
    </source>
</evidence>
<dbReference type="InterPro" id="IPR000014">
    <property type="entry name" value="PAS"/>
</dbReference>
<dbReference type="PANTHER" id="PTHR46663:SF3">
    <property type="entry name" value="SLL0267 PROTEIN"/>
    <property type="match status" value="1"/>
</dbReference>
<dbReference type="CDD" id="cd17574">
    <property type="entry name" value="REC_OmpR"/>
    <property type="match status" value="1"/>
</dbReference>
<evidence type="ECO:0000259" key="13">
    <source>
        <dbReference type="PROSITE" id="PS50887"/>
    </source>
</evidence>
<dbReference type="InterPro" id="IPR029787">
    <property type="entry name" value="Nucleotide_cyclase"/>
</dbReference>
<keyword evidence="4" id="KW-0902">Two-component regulatory system</keyword>
<dbReference type="STRING" id="546414.Deide_01240"/>
<dbReference type="SUPFAM" id="SSF52172">
    <property type="entry name" value="CheY-like"/>
    <property type="match status" value="1"/>
</dbReference>
<dbReference type="Pfam" id="PF00990">
    <property type="entry name" value="GGDEF"/>
    <property type="match status" value="1"/>
</dbReference>
<dbReference type="SMART" id="SM00267">
    <property type="entry name" value="GGDEF"/>
    <property type="match status" value="1"/>
</dbReference>
<dbReference type="Proteomes" id="UP000002208">
    <property type="component" value="Chromosome"/>
</dbReference>
<dbReference type="PROSITE" id="PS50112">
    <property type="entry name" value="PAS"/>
    <property type="match status" value="1"/>
</dbReference>
<keyword evidence="15" id="KW-1185">Reference proteome</keyword>
<dbReference type="Gene3D" id="6.10.250.690">
    <property type="match status" value="1"/>
</dbReference>
<evidence type="ECO:0000259" key="11">
    <source>
        <dbReference type="PROSITE" id="PS50112"/>
    </source>
</evidence>
<gene>
    <name evidence="14" type="ordered locus">Deide_01240</name>
</gene>
<dbReference type="GO" id="GO:0000160">
    <property type="term" value="P:phosphorelay signal transduction system"/>
    <property type="evidence" value="ECO:0007669"/>
    <property type="project" value="UniProtKB-KW"/>
</dbReference>
<keyword evidence="5" id="KW-0805">Transcription regulation</keyword>
<dbReference type="InterPro" id="IPR000160">
    <property type="entry name" value="GGDEF_dom"/>
</dbReference>
<dbReference type="SMART" id="SM00086">
    <property type="entry name" value="PAC"/>
    <property type="match status" value="1"/>
</dbReference>
<feature type="domain" description="PAS" evidence="11">
    <location>
        <begin position="181"/>
        <end position="203"/>
    </location>
</feature>
<dbReference type="Pfam" id="PF00072">
    <property type="entry name" value="Response_reg"/>
    <property type="match status" value="1"/>
</dbReference>
<evidence type="ECO:0000256" key="3">
    <source>
        <dbReference type="ARBA" id="ARBA00022553"/>
    </source>
</evidence>
<proteinExistence type="predicted"/>
<dbReference type="GO" id="GO:0005737">
    <property type="term" value="C:cytoplasm"/>
    <property type="evidence" value="ECO:0007669"/>
    <property type="project" value="UniProtKB-SubCell"/>
</dbReference>
<dbReference type="InterPro" id="IPR043128">
    <property type="entry name" value="Rev_trsase/Diguanyl_cyclase"/>
</dbReference>
<dbReference type="OrthoDB" id="9759607at2"/>
<keyword evidence="6" id="KW-0238">DNA-binding</keyword>
<dbReference type="InterPro" id="IPR035965">
    <property type="entry name" value="PAS-like_dom_sf"/>
</dbReference>
<dbReference type="InterPro" id="IPR000700">
    <property type="entry name" value="PAS-assoc_C"/>
</dbReference>
<dbReference type="eggNOG" id="COG5001">
    <property type="taxonomic scope" value="Bacteria"/>
</dbReference>
<dbReference type="SMART" id="SM00448">
    <property type="entry name" value="REC"/>
    <property type="match status" value="1"/>
</dbReference>
<feature type="modified residue" description="4-aspartylphosphate" evidence="8">
    <location>
        <position position="53"/>
    </location>
</feature>
<feature type="domain" description="Response regulatory" evidence="10">
    <location>
        <begin position="4"/>
        <end position="117"/>
    </location>
</feature>
<dbReference type="EMBL" id="CP001114">
    <property type="protein sequence ID" value="ACO44926.1"/>
    <property type="molecule type" value="Genomic_DNA"/>
</dbReference>
<evidence type="ECO:0000256" key="5">
    <source>
        <dbReference type="ARBA" id="ARBA00023015"/>
    </source>
</evidence>
<dbReference type="SMART" id="SM00091">
    <property type="entry name" value="PAS"/>
    <property type="match status" value="1"/>
</dbReference>
<dbReference type="InterPro" id="IPR001610">
    <property type="entry name" value="PAC"/>
</dbReference>
<dbReference type="SUPFAM" id="SSF55073">
    <property type="entry name" value="Nucleotide cyclase"/>
    <property type="match status" value="1"/>
</dbReference>
<sequence>MTPNILLIEDNPDITNVVKYDLEQAGYQVMTAEDGSSGLTSAWENQPDLVILDLGLPDFSGEEVARRLRATSDVPVIILTAMDAVEQKVSLLRAGANDYIVKPFYPEELLARVEVQLRARAGSGEDTAPGPSVSREPSFPNPLPVHLQSSDQPHWLSLLAAALTHTTSGISITANTDEHPVVYCNPAFERLTGYTSSEILGQSWRVLQGEHTDPDALVGIYEAIEAGKPTDLVMLNYRKDGSSFWSALNLGPIRNEENAVTHFIGVHTDVTDRVNTQRELEHRAYTDILTGLANRAQFMMELKQEAAQPESQGLFALAFIDLDGFKAINDCFGHEAGDELLRQVAQRLRGVVRNVDLAARLAGDEFVLLLRHVDSDAALELIAQRTLAAFQPAFELEAFSVTVHASVGLVRHRPGESAVQMLSRADQAMYQTKRQGKNDFTLDLTTLG</sequence>
<organism evidence="14 15">
    <name type="scientific">Deinococcus deserti (strain DSM 17065 / CIP 109153 / LMG 22923 / VCD115)</name>
    <dbReference type="NCBI Taxonomy" id="546414"/>
    <lineage>
        <taxon>Bacteria</taxon>
        <taxon>Thermotogati</taxon>
        <taxon>Deinococcota</taxon>
        <taxon>Deinococci</taxon>
        <taxon>Deinococcales</taxon>
        <taxon>Deinococcaceae</taxon>
        <taxon>Deinococcus</taxon>
    </lineage>
</organism>
<feature type="domain" description="PAC" evidence="12">
    <location>
        <begin position="228"/>
        <end position="282"/>
    </location>
</feature>
<feature type="region of interest" description="Disordered" evidence="9">
    <location>
        <begin position="122"/>
        <end position="146"/>
    </location>
</feature>
<dbReference type="GO" id="GO:0045893">
    <property type="term" value="P:positive regulation of DNA-templated transcription"/>
    <property type="evidence" value="ECO:0007669"/>
    <property type="project" value="UniProtKB-ARBA"/>
</dbReference>
<dbReference type="KEGG" id="ddr:Deide_01240"/>
<dbReference type="SUPFAM" id="SSF55785">
    <property type="entry name" value="PYP-like sensor domain (PAS domain)"/>
    <property type="match status" value="1"/>
</dbReference>
<dbReference type="InterPro" id="IPR011006">
    <property type="entry name" value="CheY-like_superfamily"/>
</dbReference>
<accession>C1CYA5</accession>
<dbReference type="PROSITE" id="PS50887">
    <property type="entry name" value="GGDEF"/>
    <property type="match status" value="1"/>
</dbReference>
<evidence type="ECO:0000256" key="9">
    <source>
        <dbReference type="SAM" id="MobiDB-lite"/>
    </source>
</evidence>
<evidence type="ECO:0000256" key="4">
    <source>
        <dbReference type="ARBA" id="ARBA00023012"/>
    </source>
</evidence>
<dbReference type="FunFam" id="3.30.70.270:FF:000001">
    <property type="entry name" value="Diguanylate cyclase domain protein"/>
    <property type="match status" value="1"/>
</dbReference>
<dbReference type="AlphaFoldDB" id="C1CYA5"/>
<keyword evidence="3 8" id="KW-0597">Phosphoprotein</keyword>
<dbReference type="GO" id="GO:0042802">
    <property type="term" value="F:identical protein binding"/>
    <property type="evidence" value="ECO:0007669"/>
    <property type="project" value="UniProtKB-ARBA"/>
</dbReference>
<dbReference type="Pfam" id="PF13426">
    <property type="entry name" value="PAS_9"/>
    <property type="match status" value="1"/>
</dbReference>
<dbReference type="CDD" id="cd00130">
    <property type="entry name" value="PAS"/>
    <property type="match status" value="1"/>
</dbReference>
<dbReference type="InterPro" id="IPR052163">
    <property type="entry name" value="DGC-Regulatory_Protein"/>
</dbReference>
<dbReference type="FunFam" id="3.40.50.2300:FF:000021">
    <property type="entry name" value="Two-component system response regulator KdpE"/>
    <property type="match status" value="1"/>
</dbReference>
<dbReference type="NCBIfam" id="TIGR00254">
    <property type="entry name" value="GGDEF"/>
    <property type="match status" value="1"/>
</dbReference>
<evidence type="ECO:0000256" key="8">
    <source>
        <dbReference type="PROSITE-ProRule" id="PRU00169"/>
    </source>
</evidence>
<dbReference type="Gene3D" id="3.30.70.270">
    <property type="match status" value="1"/>
</dbReference>
<dbReference type="InterPro" id="IPR001789">
    <property type="entry name" value="Sig_transdc_resp-reg_receiver"/>
</dbReference>
<evidence type="ECO:0000259" key="12">
    <source>
        <dbReference type="PROSITE" id="PS50113"/>
    </source>
</evidence>
<name>C1CYA5_DEIDV</name>
<dbReference type="PaxDb" id="546414-Deide_01240"/>
<dbReference type="CDD" id="cd01949">
    <property type="entry name" value="GGDEF"/>
    <property type="match status" value="1"/>
</dbReference>
<dbReference type="PROSITE" id="PS50110">
    <property type="entry name" value="RESPONSE_REGULATORY"/>
    <property type="match status" value="1"/>
</dbReference>
<comment type="subcellular location">
    <subcellularLocation>
        <location evidence="1">Cytoplasm</location>
    </subcellularLocation>
</comment>
<dbReference type="NCBIfam" id="TIGR00229">
    <property type="entry name" value="sensory_box"/>
    <property type="match status" value="1"/>
</dbReference>
<feature type="domain" description="GGDEF" evidence="13">
    <location>
        <begin position="313"/>
        <end position="445"/>
    </location>
</feature>
<dbReference type="Gene3D" id="3.30.450.20">
    <property type="entry name" value="PAS domain"/>
    <property type="match status" value="1"/>
</dbReference>
<reference evidence="14 15" key="1">
    <citation type="journal article" date="2009" name="PLoS Genet.">
        <title>Alliance of proteomics and genomics to unravel the specificities of Sahara bacterium Deinococcus deserti.</title>
        <authorList>
            <person name="de Groot A."/>
            <person name="Dulermo R."/>
            <person name="Ortet P."/>
            <person name="Blanchard L."/>
            <person name="Guerin P."/>
            <person name="Fernandez B."/>
            <person name="Vacherie B."/>
            <person name="Dossat C."/>
            <person name="Jolivet E."/>
            <person name="Siguier P."/>
            <person name="Chandler M."/>
            <person name="Barakat M."/>
            <person name="Dedieu A."/>
            <person name="Barbe V."/>
            <person name="Heulin T."/>
            <person name="Sommer S."/>
            <person name="Achouak W."/>
            <person name="Armengaud J."/>
        </authorList>
    </citation>
    <scope>NUCLEOTIDE SEQUENCE [LARGE SCALE GENOMIC DNA]</scope>
    <source>
        <strain evidence="15">DSM 17065 / CIP 109153 / LMG 22923 / VCD115</strain>
    </source>
</reference>
<dbReference type="eggNOG" id="COG0745">
    <property type="taxonomic scope" value="Bacteria"/>
</dbReference>
<dbReference type="HOGENOM" id="CLU_000445_11_28_0"/>
<dbReference type="Gene3D" id="3.40.50.2300">
    <property type="match status" value="1"/>
</dbReference>
<protein>
    <submittedName>
        <fullName evidence="14">Putative response regulator, CheY, Guanylate cyclase, GGDEF domain with PAS/PAC sensor and Response Regulator Receiver modulation</fullName>
    </submittedName>
</protein>
<dbReference type="PANTHER" id="PTHR46663">
    <property type="entry name" value="DIGUANYLATE CYCLASE DGCT-RELATED"/>
    <property type="match status" value="1"/>
</dbReference>
<dbReference type="PROSITE" id="PS50113">
    <property type="entry name" value="PAC"/>
    <property type="match status" value="1"/>
</dbReference>
<keyword evidence="7" id="KW-0804">Transcription</keyword>
<evidence type="ECO:0000313" key="14">
    <source>
        <dbReference type="EMBL" id="ACO44926.1"/>
    </source>
</evidence>
<evidence type="ECO:0000313" key="15">
    <source>
        <dbReference type="Proteomes" id="UP000002208"/>
    </source>
</evidence>
<evidence type="ECO:0000256" key="1">
    <source>
        <dbReference type="ARBA" id="ARBA00004496"/>
    </source>
</evidence>
<keyword evidence="2" id="KW-0963">Cytoplasm</keyword>
<evidence type="ECO:0000259" key="10">
    <source>
        <dbReference type="PROSITE" id="PS50110"/>
    </source>
</evidence>